<feature type="compositionally biased region" description="Basic and acidic residues" evidence="3">
    <location>
        <begin position="20"/>
        <end position="38"/>
    </location>
</feature>
<reference evidence="5 6" key="1">
    <citation type="submission" date="2020-02" db="EMBL/GenBank/DDBJ databases">
        <title>Whole-genome analyses of novel actinobacteria.</title>
        <authorList>
            <person name="Sahin N."/>
            <person name="Gencbay T."/>
        </authorList>
    </citation>
    <scope>NUCLEOTIDE SEQUENCE [LARGE SCALE GENOMIC DNA]</scope>
    <source>
        <strain evidence="5 6">HC44</strain>
    </source>
</reference>
<comment type="caution">
    <text evidence="5">The sequence shown here is derived from an EMBL/GenBank/DDBJ whole genome shotgun (WGS) entry which is preliminary data.</text>
</comment>
<dbReference type="Proteomes" id="UP000472335">
    <property type="component" value="Unassembled WGS sequence"/>
</dbReference>
<dbReference type="InterPro" id="IPR029058">
    <property type="entry name" value="AB_hydrolase_fold"/>
</dbReference>
<evidence type="ECO:0000256" key="1">
    <source>
        <dbReference type="ARBA" id="ARBA00010515"/>
    </source>
</evidence>
<protein>
    <submittedName>
        <fullName evidence="5">Alpha/beta hydrolase</fullName>
    </submittedName>
</protein>
<dbReference type="Pfam" id="PF07859">
    <property type="entry name" value="Abhydrolase_3"/>
    <property type="match status" value="1"/>
</dbReference>
<dbReference type="RefSeq" id="WP_165261843.1">
    <property type="nucleotide sequence ID" value="NZ_JAAKZY010000067.1"/>
</dbReference>
<feature type="domain" description="Alpha/beta hydrolase fold-3" evidence="4">
    <location>
        <begin position="73"/>
        <end position="274"/>
    </location>
</feature>
<evidence type="ECO:0000313" key="5">
    <source>
        <dbReference type="EMBL" id="NGO10167.1"/>
    </source>
</evidence>
<dbReference type="GO" id="GO:0004806">
    <property type="term" value="F:triacylglycerol lipase activity"/>
    <property type="evidence" value="ECO:0007669"/>
    <property type="project" value="TreeGrafter"/>
</dbReference>
<comment type="similarity">
    <text evidence="1">Belongs to the 'GDXG' lipolytic enzyme family.</text>
</comment>
<organism evidence="5 6">
    <name type="scientific">Streptomyces scabichelini</name>
    <dbReference type="NCBI Taxonomy" id="2711217"/>
    <lineage>
        <taxon>Bacteria</taxon>
        <taxon>Bacillati</taxon>
        <taxon>Actinomycetota</taxon>
        <taxon>Actinomycetes</taxon>
        <taxon>Kitasatosporales</taxon>
        <taxon>Streptomycetaceae</taxon>
        <taxon>Streptomyces</taxon>
    </lineage>
</organism>
<evidence type="ECO:0000259" key="4">
    <source>
        <dbReference type="Pfam" id="PF07859"/>
    </source>
</evidence>
<evidence type="ECO:0000313" key="6">
    <source>
        <dbReference type="Proteomes" id="UP000472335"/>
    </source>
</evidence>
<dbReference type="Gene3D" id="3.40.50.1820">
    <property type="entry name" value="alpha/beta hydrolase"/>
    <property type="match status" value="1"/>
</dbReference>
<feature type="region of interest" description="Disordered" evidence="3">
    <location>
        <begin position="20"/>
        <end position="42"/>
    </location>
</feature>
<accession>A0A6G4V8L1</accession>
<dbReference type="SUPFAM" id="SSF53474">
    <property type="entry name" value="alpha/beta-Hydrolases"/>
    <property type="match status" value="1"/>
</dbReference>
<keyword evidence="6" id="KW-1185">Reference proteome</keyword>
<dbReference type="PANTHER" id="PTHR48081">
    <property type="entry name" value="AB HYDROLASE SUPERFAMILY PROTEIN C4A8.06C"/>
    <property type="match status" value="1"/>
</dbReference>
<sequence length="305" mass="33077">MASWQSEAVREAYRAWTAELHDPDTTRREPRETNDHWGDLTAEPRGVDYIETDAGGVPAMWAAPKDSDPDRVLLCLHGGGFVGGSLYTHRKLFGHLAKATGARALIATYRHTPEHTYPAQLEDAAAAYRWLLDQGVAAHRIAVVGDSSGGGLAVSTMLHARTTGTPTAAALLLLSPWVDMEVSGESYETNRETDAYFQREVVRQLAGMFLGGAGPREPLASPLHADLAGLPPMFIQAGGDETLLDDSRSLEKRARDAGVEVRLDVFAEQQHTFQMAAGRAPEADDAIARFADWVRPRLGLTGGDH</sequence>
<dbReference type="InterPro" id="IPR013094">
    <property type="entry name" value="AB_hydrolase_3"/>
</dbReference>
<dbReference type="EMBL" id="JAAKZY010000067">
    <property type="protein sequence ID" value="NGO10167.1"/>
    <property type="molecule type" value="Genomic_DNA"/>
</dbReference>
<name>A0A6G4V8L1_9ACTN</name>
<dbReference type="InterPro" id="IPR002168">
    <property type="entry name" value="Lipase_GDXG_HIS_AS"/>
</dbReference>
<dbReference type="AlphaFoldDB" id="A0A6G4V8L1"/>
<evidence type="ECO:0000256" key="3">
    <source>
        <dbReference type="SAM" id="MobiDB-lite"/>
    </source>
</evidence>
<evidence type="ECO:0000256" key="2">
    <source>
        <dbReference type="ARBA" id="ARBA00022801"/>
    </source>
</evidence>
<keyword evidence="2 5" id="KW-0378">Hydrolase</keyword>
<dbReference type="InterPro" id="IPR050300">
    <property type="entry name" value="GDXG_lipolytic_enzyme"/>
</dbReference>
<dbReference type="PANTHER" id="PTHR48081:SF30">
    <property type="entry name" value="ACETYL-HYDROLASE LIPR-RELATED"/>
    <property type="match status" value="1"/>
</dbReference>
<dbReference type="PROSITE" id="PS01173">
    <property type="entry name" value="LIPASE_GDXG_HIS"/>
    <property type="match status" value="1"/>
</dbReference>
<gene>
    <name evidence="5" type="ORF">G5C60_21885</name>
</gene>
<proteinExistence type="inferred from homology"/>